<dbReference type="AlphaFoldDB" id="A0A6M3L7L0"/>
<organism evidence="1">
    <name type="scientific">viral metagenome</name>
    <dbReference type="NCBI Taxonomy" id="1070528"/>
    <lineage>
        <taxon>unclassified sequences</taxon>
        <taxon>metagenomes</taxon>
        <taxon>organismal metagenomes</taxon>
    </lineage>
</organism>
<gene>
    <name evidence="1" type="ORF">MM415B03505_0007</name>
</gene>
<dbReference type="GO" id="GO:0004519">
    <property type="term" value="F:endonuclease activity"/>
    <property type="evidence" value="ECO:0007669"/>
    <property type="project" value="UniProtKB-KW"/>
</dbReference>
<keyword evidence="1" id="KW-0378">Hydrolase</keyword>
<keyword evidence="1" id="KW-0255">Endonuclease</keyword>
<keyword evidence="1" id="KW-0540">Nuclease</keyword>
<accession>A0A6M3L7L0</accession>
<reference evidence="1" key="1">
    <citation type="submission" date="2020-03" db="EMBL/GenBank/DDBJ databases">
        <title>The deep terrestrial virosphere.</title>
        <authorList>
            <person name="Holmfeldt K."/>
            <person name="Nilsson E."/>
            <person name="Simone D."/>
            <person name="Lopez-Fernandez M."/>
            <person name="Wu X."/>
            <person name="de Brujin I."/>
            <person name="Lundin D."/>
            <person name="Andersson A."/>
            <person name="Bertilsson S."/>
            <person name="Dopson M."/>
        </authorList>
    </citation>
    <scope>NUCLEOTIDE SEQUENCE</scope>
    <source>
        <strain evidence="1">MM415B03505</strain>
    </source>
</reference>
<proteinExistence type="predicted"/>
<sequence>MPNVGDIKSAKELGYRDTHRWVYQACEVCGDLRWVQLVRNKSKYTKCIKCSNNDPSSSRRETIRSIWTGRNHTEDSKKKIKLARLGSTSSVDACKAISDSLIGNKRNWQGGKTKVQQAVRTMLEYDNWRKQVFSRDSFTCQWCGAIGVELNAHHRKNLSDILRDNNIKNTEDAKYCDELWDVNNGVTLCTERCHKHTRGELRNEE</sequence>
<evidence type="ECO:0000313" key="1">
    <source>
        <dbReference type="EMBL" id="QJA90977.1"/>
    </source>
</evidence>
<protein>
    <submittedName>
        <fullName evidence="1">Putative HNH endonuclease</fullName>
    </submittedName>
</protein>
<dbReference type="EMBL" id="MT142952">
    <property type="protein sequence ID" value="QJA90977.1"/>
    <property type="molecule type" value="Genomic_DNA"/>
</dbReference>
<name>A0A6M3L7L0_9ZZZZ</name>